<keyword evidence="1" id="KW-0812">Transmembrane</keyword>
<dbReference type="EMBL" id="LGUC01000001">
    <property type="protein sequence ID" value="KPN31415.1"/>
    <property type="molecule type" value="Genomic_DNA"/>
</dbReference>
<dbReference type="Pfam" id="PF23928">
    <property type="entry name" value="DUF7266"/>
    <property type="match status" value="1"/>
</dbReference>
<organism evidence="2 3">
    <name type="scientific">Halolamina pelagica</name>
    <dbReference type="NCBI Taxonomy" id="699431"/>
    <lineage>
        <taxon>Archaea</taxon>
        <taxon>Methanobacteriati</taxon>
        <taxon>Methanobacteriota</taxon>
        <taxon>Stenosarchaea group</taxon>
        <taxon>Halobacteria</taxon>
        <taxon>Halobacteriales</taxon>
        <taxon>Haloferacaceae</taxon>
    </lineage>
</organism>
<evidence type="ECO:0000313" key="2">
    <source>
        <dbReference type="EMBL" id="KPN31415.1"/>
    </source>
</evidence>
<dbReference type="Proteomes" id="UP000050535">
    <property type="component" value="Unassembled WGS sequence"/>
</dbReference>
<evidence type="ECO:0000256" key="1">
    <source>
        <dbReference type="SAM" id="Phobius"/>
    </source>
</evidence>
<evidence type="ECO:0000313" key="3">
    <source>
        <dbReference type="Proteomes" id="UP000050535"/>
    </source>
</evidence>
<name>A0A0P7GC08_9EURY</name>
<proteinExistence type="predicted"/>
<keyword evidence="1" id="KW-1133">Transmembrane helix</keyword>
<keyword evidence="3" id="KW-1185">Reference proteome</keyword>
<dbReference type="STRING" id="699431.SY89_02161"/>
<sequence>MTDDRPTGGVRALLGDDRAVSTTLAYTLTLSITAVLVSGLLIAGGGLIEDQREAITRDELTVSGQQLAGGLEDADRLAGAAENGIVEVDIWLPADVGRAARTRWSC</sequence>
<gene>
    <name evidence="2" type="ORF">SY89_02161</name>
</gene>
<feature type="transmembrane region" description="Helical" evidence="1">
    <location>
        <begin position="24"/>
        <end position="48"/>
    </location>
</feature>
<keyword evidence="1" id="KW-0472">Membrane</keyword>
<reference evidence="3" key="1">
    <citation type="submission" date="2013-11" db="EMBL/GenBank/DDBJ databases">
        <authorList>
            <person name="Hoang H.T."/>
            <person name="Killian M.L."/>
            <person name="Madson D.M."/>
            <person name="Arruda P.H.E."/>
            <person name="Sun D."/>
            <person name="Schwartz K.J."/>
            <person name="Yoon K."/>
        </authorList>
    </citation>
    <scope>NUCLEOTIDE SEQUENCE [LARGE SCALE GENOMIC DNA]</scope>
    <source>
        <strain evidence="3">CDK2</strain>
    </source>
</reference>
<dbReference type="RefSeq" id="WP_054584031.1">
    <property type="nucleotide sequence ID" value="NZ_LGUC01000001.1"/>
</dbReference>
<dbReference type="AlphaFoldDB" id="A0A0P7GC08"/>
<dbReference type="InterPro" id="IPR055690">
    <property type="entry name" value="DUF7266"/>
</dbReference>
<comment type="caution">
    <text evidence="2">The sequence shown here is derived from an EMBL/GenBank/DDBJ whole genome shotgun (WGS) entry which is preliminary data.</text>
</comment>
<dbReference type="OrthoDB" id="226715at2157"/>
<protein>
    <submittedName>
        <fullName evidence="2">Uncharacterized protein</fullName>
    </submittedName>
</protein>
<accession>A0A0P7GC08</accession>